<evidence type="ECO:0000313" key="2">
    <source>
        <dbReference type="Proteomes" id="UP001207582"/>
    </source>
</evidence>
<evidence type="ECO:0000313" key="1">
    <source>
        <dbReference type="EMBL" id="MCW3783023.1"/>
    </source>
</evidence>
<dbReference type="EMBL" id="JAPDOG010000014">
    <property type="protein sequence ID" value="MCW3783023.1"/>
    <property type="molecule type" value="Genomic_DNA"/>
</dbReference>
<keyword evidence="2" id="KW-1185">Reference proteome</keyword>
<protein>
    <submittedName>
        <fullName evidence="1">Uncharacterized protein</fullName>
    </submittedName>
</protein>
<accession>A0ABT3J5S4</accession>
<organism evidence="1 2">
    <name type="scientific">Defluviimonas salinarum</name>
    <dbReference type="NCBI Taxonomy" id="2992147"/>
    <lineage>
        <taxon>Bacteria</taxon>
        <taxon>Pseudomonadati</taxon>
        <taxon>Pseudomonadota</taxon>
        <taxon>Alphaproteobacteria</taxon>
        <taxon>Rhodobacterales</taxon>
        <taxon>Paracoccaceae</taxon>
        <taxon>Albidovulum</taxon>
    </lineage>
</organism>
<gene>
    <name evidence="1" type="ORF">OM960_15850</name>
</gene>
<name>A0ABT3J5S4_9RHOB</name>
<proteinExistence type="predicted"/>
<dbReference type="Proteomes" id="UP001207582">
    <property type="component" value="Unassembled WGS sequence"/>
</dbReference>
<dbReference type="RefSeq" id="WP_264772657.1">
    <property type="nucleotide sequence ID" value="NZ_JAPDOG010000014.1"/>
</dbReference>
<sequence length="240" mass="26424">MSYKLHYAMHVPVEGLIDAAGVDLTPERAAAALRALADRIEADPQKARSIFRSERIVNTEVEDRWVLRSATKPKVVGKAQGGWVHADPEDIDPADTASSDYIAKHDLNPGPDALWVRPENIGGLPVLARMRGSSGKPVGQLDLRDWMAWVGEDEIEAGIRAGWDFSEAVENSTPGDPGLDPENPLVDDANLRRLDAFNFPYRTAIDAEDIPRAIAYLDELRPGFIDRIGLREDVAQDPEP</sequence>
<reference evidence="1 2" key="1">
    <citation type="submission" date="2022-10" db="EMBL/GenBank/DDBJ databases">
        <title>Defluviimonas sp. CAU 1641 isolated from mud.</title>
        <authorList>
            <person name="Kim W."/>
        </authorList>
    </citation>
    <scope>NUCLEOTIDE SEQUENCE [LARGE SCALE GENOMIC DNA]</scope>
    <source>
        <strain evidence="1 2">CAU 1641</strain>
    </source>
</reference>
<comment type="caution">
    <text evidence="1">The sequence shown here is derived from an EMBL/GenBank/DDBJ whole genome shotgun (WGS) entry which is preliminary data.</text>
</comment>